<dbReference type="InterPro" id="IPR009061">
    <property type="entry name" value="DNA-bd_dom_put_sf"/>
</dbReference>
<dbReference type="SUPFAM" id="SSF46955">
    <property type="entry name" value="Putative DNA-binding domain"/>
    <property type="match status" value="1"/>
</dbReference>
<keyword evidence="3" id="KW-1185">Reference proteome</keyword>
<sequence length="80" mass="8949">MAPRPQKPDPADLPADGMRLFTVAEVSRRLGVSVHYVYDRIRGGDLPYVDLGMGRAKTRVRADHLQQLIDSLTHHTRDAA</sequence>
<name>A0A9X2HHW1_9MICC</name>
<reference evidence="2" key="1">
    <citation type="submission" date="2022-06" db="EMBL/GenBank/DDBJ databases">
        <title>Rothia sp. isolated from sandalwood seedling.</title>
        <authorList>
            <person name="Tuikhar N."/>
            <person name="Kirdat K."/>
            <person name="Thorat V."/>
            <person name="Swetha P."/>
            <person name="Padma S."/>
            <person name="Sundararaj R."/>
            <person name="Yadav A."/>
        </authorList>
    </citation>
    <scope>NUCLEOTIDE SEQUENCE</scope>
    <source>
        <strain evidence="2">AR01</strain>
    </source>
</reference>
<dbReference type="EMBL" id="JANAFB010000017">
    <property type="protein sequence ID" value="MCP3426001.1"/>
    <property type="molecule type" value="Genomic_DNA"/>
</dbReference>
<dbReference type="AlphaFoldDB" id="A0A9X2HHW1"/>
<dbReference type="RefSeq" id="WP_254166472.1">
    <property type="nucleotide sequence ID" value="NZ_JANAFB010000017.1"/>
</dbReference>
<evidence type="ECO:0000313" key="2">
    <source>
        <dbReference type="EMBL" id="MCP3426001.1"/>
    </source>
</evidence>
<accession>A0A9X2HHW1</accession>
<feature type="domain" description="Helix-turn-helix" evidence="1">
    <location>
        <begin position="20"/>
        <end position="71"/>
    </location>
</feature>
<comment type="caution">
    <text evidence="2">The sequence shown here is derived from an EMBL/GenBank/DDBJ whole genome shotgun (WGS) entry which is preliminary data.</text>
</comment>
<evidence type="ECO:0000259" key="1">
    <source>
        <dbReference type="Pfam" id="PF12728"/>
    </source>
</evidence>
<dbReference type="InterPro" id="IPR041657">
    <property type="entry name" value="HTH_17"/>
</dbReference>
<gene>
    <name evidence="2" type="ORF">NBM05_08300</name>
</gene>
<dbReference type="Pfam" id="PF12728">
    <property type="entry name" value="HTH_17"/>
    <property type="match status" value="1"/>
</dbReference>
<organism evidence="2 3">
    <name type="scientific">Rothia santali</name>
    <dbReference type="NCBI Taxonomy" id="2949643"/>
    <lineage>
        <taxon>Bacteria</taxon>
        <taxon>Bacillati</taxon>
        <taxon>Actinomycetota</taxon>
        <taxon>Actinomycetes</taxon>
        <taxon>Micrococcales</taxon>
        <taxon>Micrococcaceae</taxon>
        <taxon>Rothia</taxon>
    </lineage>
</organism>
<dbReference type="Proteomes" id="UP001139502">
    <property type="component" value="Unassembled WGS sequence"/>
</dbReference>
<protein>
    <submittedName>
        <fullName evidence="2">Helix-turn-helix domain-containing protein</fullName>
    </submittedName>
</protein>
<proteinExistence type="predicted"/>
<evidence type="ECO:0000313" key="3">
    <source>
        <dbReference type="Proteomes" id="UP001139502"/>
    </source>
</evidence>